<organism evidence="6 7">
    <name type="scientific">Arxiozyma heterogenica</name>
    <dbReference type="NCBI Taxonomy" id="278026"/>
    <lineage>
        <taxon>Eukaryota</taxon>
        <taxon>Fungi</taxon>
        <taxon>Dikarya</taxon>
        <taxon>Ascomycota</taxon>
        <taxon>Saccharomycotina</taxon>
        <taxon>Saccharomycetes</taxon>
        <taxon>Saccharomycetales</taxon>
        <taxon>Saccharomycetaceae</taxon>
        <taxon>Arxiozyma</taxon>
    </lineage>
</organism>
<dbReference type="GO" id="GO:0003723">
    <property type="term" value="F:RNA binding"/>
    <property type="evidence" value="ECO:0007669"/>
    <property type="project" value="InterPro"/>
</dbReference>
<dbReference type="Pfam" id="PF01423">
    <property type="entry name" value="LSM"/>
    <property type="match status" value="1"/>
</dbReference>
<evidence type="ECO:0000256" key="3">
    <source>
        <dbReference type="ARBA" id="ARBA00023274"/>
    </source>
</evidence>
<evidence type="ECO:0000256" key="2">
    <source>
        <dbReference type="ARBA" id="ARBA00023242"/>
    </source>
</evidence>
<accession>A0AAN7WPW3</accession>
<feature type="compositionally biased region" description="Basic residues" evidence="4">
    <location>
        <begin position="151"/>
        <end position="164"/>
    </location>
</feature>
<sequence length="164" mass="18476">MKLVNFLKKLKNEQVTVELKNGQTVFGTISQVTPQMNVILNNVQLKDGPSRRSGYAVNHASTSSAASTFSFHVKDNAVNLQYINIRGNTIRQIILPDSLNIDTILASMDNKELNQLKKEGKVNQVSTGHKRGRYNDNDTDNLDSQQPNARQRQRRIAPMRAQRS</sequence>
<keyword evidence="3" id="KW-0687">Ribonucleoprotein</keyword>
<dbReference type="Proteomes" id="UP001306508">
    <property type="component" value="Unassembled WGS sequence"/>
</dbReference>
<evidence type="ECO:0000256" key="4">
    <source>
        <dbReference type="SAM" id="MobiDB-lite"/>
    </source>
</evidence>
<dbReference type="SUPFAM" id="SSF50182">
    <property type="entry name" value="Sm-like ribonucleoproteins"/>
    <property type="match status" value="1"/>
</dbReference>
<dbReference type="InterPro" id="IPR010920">
    <property type="entry name" value="LSM_dom_sf"/>
</dbReference>
<dbReference type="Gene3D" id="2.30.30.100">
    <property type="match status" value="1"/>
</dbReference>
<dbReference type="InterPro" id="IPR001163">
    <property type="entry name" value="Sm_dom_euk/arc"/>
</dbReference>
<evidence type="ECO:0000313" key="7">
    <source>
        <dbReference type="Proteomes" id="UP001306508"/>
    </source>
</evidence>
<dbReference type="InterPro" id="IPR047575">
    <property type="entry name" value="Sm"/>
</dbReference>
<feature type="region of interest" description="Disordered" evidence="4">
    <location>
        <begin position="122"/>
        <end position="164"/>
    </location>
</feature>
<dbReference type="AlphaFoldDB" id="A0AAN7WPW3"/>
<dbReference type="FunFam" id="2.30.30.100:FF:000050">
    <property type="entry name" value="Small nuclear ribonucleoprotein Sm D1"/>
    <property type="match status" value="1"/>
</dbReference>
<protein>
    <recommendedName>
        <fullName evidence="5">Sm domain-containing protein</fullName>
    </recommendedName>
</protein>
<dbReference type="GO" id="GO:0097525">
    <property type="term" value="C:spliceosomal snRNP complex"/>
    <property type="evidence" value="ECO:0007669"/>
    <property type="project" value="UniProtKB-ARBA"/>
</dbReference>
<evidence type="ECO:0000313" key="6">
    <source>
        <dbReference type="EMBL" id="KAK5780897.1"/>
    </source>
</evidence>
<keyword evidence="7" id="KW-1185">Reference proteome</keyword>
<evidence type="ECO:0000259" key="5">
    <source>
        <dbReference type="PROSITE" id="PS52002"/>
    </source>
</evidence>
<dbReference type="PANTHER" id="PTHR23338">
    <property type="entry name" value="SMALL NUCLEAR RIBONUCLEOPROTEIN SM"/>
    <property type="match status" value="1"/>
</dbReference>
<comment type="caution">
    <text evidence="6">The sequence shown here is derived from an EMBL/GenBank/DDBJ whole genome shotgun (WGS) entry which is preliminary data.</text>
</comment>
<dbReference type="InterPro" id="IPR027141">
    <property type="entry name" value="LSm4/Sm_D1/D3"/>
</dbReference>
<name>A0AAN7WPW3_9SACH</name>
<comment type="subcellular location">
    <subcellularLocation>
        <location evidence="1">Nucleus</location>
    </subcellularLocation>
</comment>
<evidence type="ECO:0000256" key="1">
    <source>
        <dbReference type="ARBA" id="ARBA00004123"/>
    </source>
</evidence>
<feature type="domain" description="Sm" evidence="5">
    <location>
        <begin position="2"/>
        <end position="99"/>
    </location>
</feature>
<dbReference type="EMBL" id="JAWIZZ010000040">
    <property type="protein sequence ID" value="KAK5780897.1"/>
    <property type="molecule type" value="Genomic_DNA"/>
</dbReference>
<dbReference type="PROSITE" id="PS52002">
    <property type="entry name" value="SM"/>
    <property type="match status" value="1"/>
</dbReference>
<gene>
    <name evidence="6" type="ORF">RI543_002024</name>
</gene>
<dbReference type="GO" id="GO:0006396">
    <property type="term" value="P:RNA processing"/>
    <property type="evidence" value="ECO:0007669"/>
    <property type="project" value="InterPro"/>
</dbReference>
<reference evidence="7" key="1">
    <citation type="submission" date="2023-07" db="EMBL/GenBank/DDBJ databases">
        <title>A draft genome of Kazachstania heterogenica Y-27499.</title>
        <authorList>
            <person name="Donic C."/>
            <person name="Kralova J.S."/>
            <person name="Fidel L."/>
            <person name="Ben-Dor S."/>
            <person name="Jung S."/>
        </authorList>
    </citation>
    <scope>NUCLEOTIDE SEQUENCE [LARGE SCALE GENOMIC DNA]</scope>
    <source>
        <strain evidence="7">Y27499</strain>
    </source>
</reference>
<dbReference type="SMART" id="SM00651">
    <property type="entry name" value="Sm"/>
    <property type="match status" value="1"/>
</dbReference>
<keyword evidence="2" id="KW-0539">Nucleus</keyword>
<proteinExistence type="predicted"/>